<accession>A0A8S3U6M6</accession>
<dbReference type="PANTHER" id="PTHR25462:SF296">
    <property type="entry name" value="MEIOTIC P26, ISOFORM F"/>
    <property type="match status" value="1"/>
</dbReference>
<dbReference type="OrthoDB" id="6134369at2759"/>
<proteinExistence type="predicted"/>
<dbReference type="Pfam" id="PF00643">
    <property type="entry name" value="zf-B_box"/>
    <property type="match status" value="1"/>
</dbReference>
<keyword evidence="1" id="KW-0862">Zinc</keyword>
<keyword evidence="4" id="KW-1185">Reference proteome</keyword>
<keyword evidence="1" id="KW-0863">Zinc-finger</keyword>
<feature type="domain" description="B box-type" evidence="2">
    <location>
        <begin position="91"/>
        <end position="133"/>
    </location>
</feature>
<dbReference type="PANTHER" id="PTHR25462">
    <property type="entry name" value="BONUS, ISOFORM C-RELATED"/>
    <property type="match status" value="1"/>
</dbReference>
<evidence type="ECO:0000313" key="4">
    <source>
        <dbReference type="Proteomes" id="UP000683360"/>
    </source>
</evidence>
<name>A0A8S3U6M6_MYTED</name>
<evidence type="ECO:0000256" key="1">
    <source>
        <dbReference type="PROSITE-ProRule" id="PRU00024"/>
    </source>
</evidence>
<keyword evidence="1" id="KW-0479">Metal-binding</keyword>
<dbReference type="PROSITE" id="PS50119">
    <property type="entry name" value="ZF_BBOX"/>
    <property type="match status" value="2"/>
</dbReference>
<dbReference type="InterPro" id="IPR047153">
    <property type="entry name" value="TRIM45/56/19-like"/>
</dbReference>
<evidence type="ECO:0000259" key="2">
    <source>
        <dbReference type="PROSITE" id="PS50119"/>
    </source>
</evidence>
<reference evidence="3" key="1">
    <citation type="submission" date="2021-03" db="EMBL/GenBank/DDBJ databases">
        <authorList>
            <person name="Bekaert M."/>
        </authorList>
    </citation>
    <scope>NUCLEOTIDE SEQUENCE</scope>
</reference>
<dbReference type="CDD" id="cd19776">
    <property type="entry name" value="Bbox2_TRIM25_C-IV"/>
    <property type="match status" value="1"/>
</dbReference>
<evidence type="ECO:0000313" key="3">
    <source>
        <dbReference type="EMBL" id="CAG2239201.1"/>
    </source>
</evidence>
<comment type="caution">
    <text evidence="3">The sequence shown here is derived from an EMBL/GenBank/DDBJ whole genome shotgun (WGS) entry which is preliminary data.</text>
</comment>
<dbReference type="SUPFAM" id="SSF57845">
    <property type="entry name" value="B-box zinc-binding domain"/>
    <property type="match status" value="1"/>
</dbReference>
<dbReference type="Proteomes" id="UP000683360">
    <property type="component" value="Unassembled WGS sequence"/>
</dbReference>
<dbReference type="EMBL" id="CAJPWZ010002506">
    <property type="protein sequence ID" value="CAG2239201.1"/>
    <property type="molecule type" value="Genomic_DNA"/>
</dbReference>
<dbReference type="InterPro" id="IPR000315">
    <property type="entry name" value="Znf_B-box"/>
</dbReference>
<dbReference type="Gene3D" id="3.30.160.60">
    <property type="entry name" value="Classic Zinc Finger"/>
    <property type="match status" value="1"/>
</dbReference>
<dbReference type="GO" id="GO:0008270">
    <property type="term" value="F:zinc ion binding"/>
    <property type="evidence" value="ECO:0007669"/>
    <property type="project" value="UniProtKB-KW"/>
</dbReference>
<protein>
    <recommendedName>
        <fullName evidence="2">B box-type domain-containing protein</fullName>
    </recommendedName>
</protein>
<dbReference type="AlphaFoldDB" id="A0A8S3U6M6"/>
<feature type="domain" description="B box-type" evidence="2">
    <location>
        <begin position="145"/>
        <end position="186"/>
    </location>
</feature>
<organism evidence="3 4">
    <name type="scientific">Mytilus edulis</name>
    <name type="common">Blue mussel</name>
    <dbReference type="NCBI Taxonomy" id="6550"/>
    <lineage>
        <taxon>Eukaryota</taxon>
        <taxon>Metazoa</taxon>
        <taxon>Spiralia</taxon>
        <taxon>Lophotrochozoa</taxon>
        <taxon>Mollusca</taxon>
        <taxon>Bivalvia</taxon>
        <taxon>Autobranchia</taxon>
        <taxon>Pteriomorphia</taxon>
        <taxon>Mytilida</taxon>
        <taxon>Mytiloidea</taxon>
        <taxon>Mytilidae</taxon>
        <taxon>Mytilinae</taxon>
        <taxon>Mytilus</taxon>
    </lineage>
</organism>
<gene>
    <name evidence="3" type="ORF">MEDL_51564</name>
</gene>
<sequence>MSNTFDELTKMDNTVQDAALYSGQVIAFDAYKDGKLVLTSYKPVSEEVYSEVLKQKKEVTNPDAASNTNDAQQTQISTDGKPLFGRYCEPCFRGNKESVTFSWCCDCEETLCSVCDEAHRINKVSMSHTAVAVAKISSTTPITVSSYVLCEAHPDKNVEFYCSKHSLLCCRTCIQTVHRTCDIVSIEDVSKKAKQSALFEKLCIDVKELFHDTGHLKARHNKNLDEINQQELVITSKIAELKVVFDKHFEKLKSKFENKMKEVKQKAVSNVKRNEATVDKLLFSLQTHSDNLQFVSAHGSNKHAFILANILKPEVEKKETELNELIALEQQIDIEFTTKVDALYLKNAIKILGTIEMLETAVELKNIRPSIAQSSKSKEEK</sequence>